<evidence type="ECO:0000256" key="1">
    <source>
        <dbReference type="SAM" id="MobiDB-lite"/>
    </source>
</evidence>
<protein>
    <submittedName>
        <fullName evidence="2">Uncharacterized protein</fullName>
    </submittedName>
</protein>
<dbReference type="AlphaFoldDB" id="A0A0D8BJ27"/>
<comment type="caution">
    <text evidence="2">The sequence shown here is derived from an EMBL/GenBank/DDBJ whole genome shotgun (WGS) entry which is preliminary data.</text>
</comment>
<name>A0A0D8BJ27_9ACTN</name>
<reference evidence="3" key="1">
    <citation type="submission" date="2015-02" db="EMBL/GenBank/DDBJ databases">
        <title>Draft Genome of Frankia sp. CpI1-S.</title>
        <authorList>
            <person name="Oshone R.T."/>
            <person name="Ngom M."/>
            <person name="Ghodhbane-Gtari F."/>
            <person name="Gtari M."/>
            <person name="Morris K."/>
            <person name="Thomas K."/>
            <person name="Sen A."/>
            <person name="Tisa L.S."/>
        </authorList>
    </citation>
    <scope>NUCLEOTIDE SEQUENCE [LARGE SCALE GENOMIC DNA]</scope>
    <source>
        <strain evidence="3">CpI1-S</strain>
    </source>
</reference>
<keyword evidence="3" id="KW-1185">Reference proteome</keyword>
<sequence length="109" mass="11683">MPVTHAAAVLPDSPIQSRNVPVAEVDRLVTTSEASSVSPRPARTVMSRSRRMMMLPASMSWCQTNRRASRSASIQARPASSNPSRPMMPTPTLALPIDVTSSLSANPGR</sequence>
<dbReference type="Proteomes" id="UP000032545">
    <property type="component" value="Unassembled WGS sequence"/>
</dbReference>
<accession>A0A0D8BJ27</accession>
<feature type="compositionally biased region" description="Polar residues" evidence="1">
    <location>
        <begin position="99"/>
        <end position="109"/>
    </location>
</feature>
<dbReference type="EMBL" id="JYFN01000008">
    <property type="protein sequence ID" value="KJE24151.1"/>
    <property type="molecule type" value="Genomic_DNA"/>
</dbReference>
<gene>
    <name evidence="2" type="ORF">FF36_01554</name>
</gene>
<reference evidence="2 3" key="2">
    <citation type="journal article" date="2016" name="Genome Announc.">
        <title>Permanent Draft Genome Sequences for Two Variants of Frankia sp. Strain CpI1, the First Frankia Strain Isolated from Root Nodules of Comptonia peregrina.</title>
        <authorList>
            <person name="Oshone R."/>
            <person name="Hurst S.G.IV."/>
            <person name="Abebe-Akele F."/>
            <person name="Simpson S."/>
            <person name="Morris K."/>
            <person name="Thomas W.K."/>
            <person name="Tisa L.S."/>
        </authorList>
    </citation>
    <scope>NUCLEOTIDE SEQUENCE [LARGE SCALE GENOMIC DNA]</scope>
    <source>
        <strain evidence="3">CpI1-S</strain>
    </source>
</reference>
<proteinExistence type="predicted"/>
<evidence type="ECO:0000313" key="3">
    <source>
        <dbReference type="Proteomes" id="UP000032545"/>
    </source>
</evidence>
<feature type="compositionally biased region" description="Low complexity" evidence="1">
    <location>
        <begin position="70"/>
        <end position="81"/>
    </location>
</feature>
<organism evidence="2 3">
    <name type="scientific">Frankia torreyi</name>
    <dbReference type="NCBI Taxonomy" id="1856"/>
    <lineage>
        <taxon>Bacteria</taxon>
        <taxon>Bacillati</taxon>
        <taxon>Actinomycetota</taxon>
        <taxon>Actinomycetes</taxon>
        <taxon>Frankiales</taxon>
        <taxon>Frankiaceae</taxon>
        <taxon>Frankia</taxon>
    </lineage>
</organism>
<feature type="region of interest" description="Disordered" evidence="1">
    <location>
        <begin position="59"/>
        <end position="109"/>
    </location>
</feature>
<evidence type="ECO:0000313" key="2">
    <source>
        <dbReference type="EMBL" id="KJE24151.1"/>
    </source>
</evidence>